<dbReference type="AlphaFoldDB" id="A0A922ETU9"/>
<dbReference type="EMBL" id="CM031830">
    <property type="protein sequence ID" value="KAG6707910.1"/>
    <property type="molecule type" value="Genomic_DNA"/>
</dbReference>
<name>A0A922ETU9_CARIL</name>
<evidence type="ECO:0008006" key="3">
    <source>
        <dbReference type="Google" id="ProtNLM"/>
    </source>
</evidence>
<organism evidence="1 2">
    <name type="scientific">Carya illinoinensis</name>
    <name type="common">Pecan</name>
    <dbReference type="NCBI Taxonomy" id="32201"/>
    <lineage>
        <taxon>Eukaryota</taxon>
        <taxon>Viridiplantae</taxon>
        <taxon>Streptophyta</taxon>
        <taxon>Embryophyta</taxon>
        <taxon>Tracheophyta</taxon>
        <taxon>Spermatophyta</taxon>
        <taxon>Magnoliopsida</taxon>
        <taxon>eudicotyledons</taxon>
        <taxon>Gunneridae</taxon>
        <taxon>Pentapetalae</taxon>
        <taxon>rosids</taxon>
        <taxon>fabids</taxon>
        <taxon>Fagales</taxon>
        <taxon>Juglandaceae</taxon>
        <taxon>Carya</taxon>
    </lineage>
</organism>
<dbReference type="PANTHER" id="PTHR33334">
    <property type="entry name" value="PROTEIN LNK1"/>
    <property type="match status" value="1"/>
</dbReference>
<dbReference type="PANTHER" id="PTHR33334:SF10">
    <property type="entry name" value="PROTEIN LNK4"/>
    <property type="match status" value="1"/>
</dbReference>
<dbReference type="Proteomes" id="UP000811246">
    <property type="component" value="Chromosome 6"/>
</dbReference>
<dbReference type="InterPro" id="IPR039928">
    <property type="entry name" value="LNK"/>
</dbReference>
<gene>
    <name evidence="1" type="ORF">I3842_06G055300</name>
</gene>
<sequence>MDWYYGNGIDELVVPQYQDISDRLPSPDSWSKWGTTTSERIGSPNKCFLKDSNLKEQKLSFDGNSLCNEVELDTFHDKDDSNGSSICEGLLEGSFNWRSSSHDRPDYQLDDLAGFEQTNDIFLSSLLEDLPAMEAIDESFEFSPESPQCAGLPSDNLDSRSMWIDVNNTVGKSKYLKRHAFSPLMGRDNQDVTDVQFIPCNSEQMDCAPVMFGEDIVSSEQNSLNENSGPEKSPEESVLEELGMVMSQLTEQTQICFRDALYRLAKNSEHHDMETQEEGGYLDTEKPPPWTLQDIKMRSASQKVMEFETNAIDRAVANLMFNDMDFSVIREHSSSASVNFTEGVIGEREPPVNSRQNVVRSTRPMNYSFNQPKIQHVLHRSISQGDAEVPTLAQIDREEFM</sequence>
<comment type="caution">
    <text evidence="1">The sequence shown here is derived from an EMBL/GenBank/DDBJ whole genome shotgun (WGS) entry which is preliminary data.</text>
</comment>
<accession>A0A922ETU9</accession>
<protein>
    <recommendedName>
        <fullName evidence="3">Protein LNK3</fullName>
    </recommendedName>
</protein>
<evidence type="ECO:0000313" key="2">
    <source>
        <dbReference type="Proteomes" id="UP000811246"/>
    </source>
</evidence>
<proteinExistence type="predicted"/>
<dbReference type="GO" id="GO:0007623">
    <property type="term" value="P:circadian rhythm"/>
    <property type="evidence" value="ECO:0007669"/>
    <property type="project" value="InterPro"/>
</dbReference>
<dbReference type="GO" id="GO:0006355">
    <property type="term" value="P:regulation of DNA-templated transcription"/>
    <property type="evidence" value="ECO:0007669"/>
    <property type="project" value="InterPro"/>
</dbReference>
<evidence type="ECO:0000313" key="1">
    <source>
        <dbReference type="EMBL" id="KAG6707910.1"/>
    </source>
</evidence>
<reference evidence="1" key="1">
    <citation type="submission" date="2021-01" db="EMBL/GenBank/DDBJ databases">
        <authorList>
            <person name="Lovell J.T."/>
            <person name="Bentley N."/>
            <person name="Bhattarai G."/>
            <person name="Jenkins J.W."/>
            <person name="Sreedasyam A."/>
            <person name="Alarcon Y."/>
            <person name="Bock C."/>
            <person name="Boston L."/>
            <person name="Carlson J."/>
            <person name="Cervantes K."/>
            <person name="Clermont K."/>
            <person name="Krom N."/>
            <person name="Kubenka K."/>
            <person name="Mamidi S."/>
            <person name="Mattison C."/>
            <person name="Monteros M."/>
            <person name="Pisani C."/>
            <person name="Plott C."/>
            <person name="Rajasekar S."/>
            <person name="Rhein H.S."/>
            <person name="Rohla C."/>
            <person name="Song M."/>
            <person name="Hilaire R.S."/>
            <person name="Shu S."/>
            <person name="Wells L."/>
            <person name="Wang X."/>
            <person name="Webber J."/>
            <person name="Heerema R.J."/>
            <person name="Klein P."/>
            <person name="Conner P."/>
            <person name="Grauke L."/>
            <person name="Grimwood J."/>
            <person name="Schmutz J."/>
            <person name="Randall J.J."/>
        </authorList>
    </citation>
    <scope>NUCLEOTIDE SEQUENCE</scope>
    <source>
        <tissue evidence="1">Leaf</tissue>
    </source>
</reference>